<dbReference type="Proteomes" id="UP000663722">
    <property type="component" value="Chromosome"/>
</dbReference>
<dbReference type="EMBL" id="CP061800">
    <property type="protein sequence ID" value="QTA84840.1"/>
    <property type="molecule type" value="Genomic_DNA"/>
</dbReference>
<dbReference type="AlphaFoldDB" id="A0A975GKS6"/>
<dbReference type="SUPFAM" id="SSF53756">
    <property type="entry name" value="UDP-Glycosyltransferase/glycogen phosphorylase"/>
    <property type="match status" value="1"/>
</dbReference>
<name>A0A975GKS6_9BACT</name>
<dbReference type="KEGG" id="dmm:dnm_008410"/>
<dbReference type="PANTHER" id="PTHR12526">
    <property type="entry name" value="GLYCOSYLTRANSFERASE"/>
    <property type="match status" value="1"/>
</dbReference>
<dbReference type="RefSeq" id="WP_207681146.1">
    <property type="nucleotide sequence ID" value="NZ_CP061800.1"/>
</dbReference>
<dbReference type="Pfam" id="PF00534">
    <property type="entry name" value="Glycos_transf_1"/>
    <property type="match status" value="1"/>
</dbReference>
<dbReference type="Gene3D" id="3.40.50.11010">
    <property type="match status" value="1"/>
</dbReference>
<proteinExistence type="predicted"/>
<accession>A0A975GKS6</accession>
<feature type="domain" description="Glycosyl transferase family 1" evidence="1">
    <location>
        <begin position="215"/>
        <end position="332"/>
    </location>
</feature>
<evidence type="ECO:0000259" key="1">
    <source>
        <dbReference type="Pfam" id="PF00534"/>
    </source>
</evidence>
<organism evidence="2 3">
    <name type="scientific">Desulfonema magnum</name>
    <dbReference type="NCBI Taxonomy" id="45655"/>
    <lineage>
        <taxon>Bacteria</taxon>
        <taxon>Pseudomonadati</taxon>
        <taxon>Thermodesulfobacteriota</taxon>
        <taxon>Desulfobacteria</taxon>
        <taxon>Desulfobacterales</taxon>
        <taxon>Desulfococcaceae</taxon>
        <taxon>Desulfonema</taxon>
    </lineage>
</organism>
<sequence length="390" mass="45618">MLEGKNIVSFNIDYWDAPWQTRHQILSRLSKKNKVLFVSLQPFYIRDVLRDIGKNKLHASGTSKVTENLYVHVPSKLFPYNYRFTRLNQIASYIRRKTIFRLMKRLNMKDVILFVWNPMFVDEIGKYDEKKVVYYMDDEFSGFASSPEAKKRVIEKENQLFKKVDIVITSSRPLYDKALKKHNNVLYNPNGADFVFFRKEADSGKIPEDIAKIPKPRIGYVGMLTPKVDFDLLLYLANRNKNWSLVVIGPEGPAIKRESKDIELIHQLKKLKNVFFLGGKKVGEMPSYINAMDVCLMCYRMIRWTPYIYPLKLHEYLACGKPCVGSAIESLLDFEGVIRIARTFEEWEQGIRESLKEDDTALYARRLDVARQNSWDRRVETLSGRIEKSL</sequence>
<reference evidence="2" key="1">
    <citation type="journal article" date="2021" name="Microb. Physiol.">
        <title>Proteogenomic Insights into the Physiology of Marine, Sulfate-Reducing, Filamentous Desulfonema limicola and Desulfonema magnum.</title>
        <authorList>
            <person name="Schnaars V."/>
            <person name="Wohlbrand L."/>
            <person name="Scheve S."/>
            <person name="Hinrichs C."/>
            <person name="Reinhardt R."/>
            <person name="Rabus R."/>
        </authorList>
    </citation>
    <scope>NUCLEOTIDE SEQUENCE</scope>
    <source>
        <strain evidence="2">4be13</strain>
    </source>
</reference>
<evidence type="ECO:0000313" key="3">
    <source>
        <dbReference type="Proteomes" id="UP000663722"/>
    </source>
</evidence>
<evidence type="ECO:0000313" key="2">
    <source>
        <dbReference type="EMBL" id="QTA84840.1"/>
    </source>
</evidence>
<keyword evidence="3" id="KW-1185">Reference proteome</keyword>
<dbReference type="InterPro" id="IPR001296">
    <property type="entry name" value="Glyco_trans_1"/>
</dbReference>
<dbReference type="Gene3D" id="3.40.50.2000">
    <property type="entry name" value="Glycogen Phosphorylase B"/>
    <property type="match status" value="1"/>
</dbReference>
<protein>
    <submittedName>
        <fullName evidence="2">Glycosyltransferase I domain-containing protein</fullName>
    </submittedName>
</protein>
<gene>
    <name evidence="2" type="ORF">dnm_008410</name>
</gene>
<dbReference type="GO" id="GO:0016757">
    <property type="term" value="F:glycosyltransferase activity"/>
    <property type="evidence" value="ECO:0007669"/>
    <property type="project" value="InterPro"/>
</dbReference>
<dbReference type="PANTHER" id="PTHR12526:SF630">
    <property type="entry name" value="GLYCOSYLTRANSFERASE"/>
    <property type="match status" value="1"/>
</dbReference>